<feature type="transmembrane region" description="Helical" evidence="2">
    <location>
        <begin position="1017"/>
        <end position="1041"/>
    </location>
</feature>
<dbReference type="Pfam" id="PF13962">
    <property type="entry name" value="PGG"/>
    <property type="match status" value="2"/>
</dbReference>
<protein>
    <recommendedName>
        <fullName evidence="3">PGG domain-containing protein</fullName>
    </recommendedName>
</protein>
<keyword evidence="2" id="KW-0812">Transmembrane</keyword>
<evidence type="ECO:0000259" key="3">
    <source>
        <dbReference type="Pfam" id="PF13962"/>
    </source>
</evidence>
<keyword evidence="5" id="KW-1185">Reference proteome</keyword>
<dbReference type="Pfam" id="PF12796">
    <property type="entry name" value="Ank_2"/>
    <property type="match status" value="2"/>
</dbReference>
<dbReference type="InterPro" id="IPR002110">
    <property type="entry name" value="Ankyrin_rpt"/>
</dbReference>
<evidence type="ECO:0000256" key="1">
    <source>
        <dbReference type="PROSITE-ProRule" id="PRU00023"/>
    </source>
</evidence>
<keyword evidence="2" id="KW-1133">Transmembrane helix</keyword>
<dbReference type="Proteomes" id="UP001172457">
    <property type="component" value="Chromosome 3"/>
</dbReference>
<evidence type="ECO:0000313" key="5">
    <source>
        <dbReference type="Proteomes" id="UP001172457"/>
    </source>
</evidence>
<dbReference type="EMBL" id="JARYMX010000003">
    <property type="protein sequence ID" value="KAJ9559414.1"/>
    <property type="molecule type" value="Genomic_DNA"/>
</dbReference>
<dbReference type="PANTHER" id="PTHR24177:SF301">
    <property type="entry name" value="ANKYRIN REPEAT-CONTAINING DOMAIN, PGG DOMAIN PROTEIN-RELATED"/>
    <property type="match status" value="1"/>
</dbReference>
<feature type="transmembrane region" description="Helical" evidence="2">
    <location>
        <begin position="1062"/>
        <end position="1082"/>
    </location>
</feature>
<evidence type="ECO:0000313" key="4">
    <source>
        <dbReference type="EMBL" id="KAJ9559414.1"/>
    </source>
</evidence>
<accession>A0AA38WQY8</accession>
<keyword evidence="1" id="KW-0040">ANK repeat</keyword>
<gene>
    <name evidence="4" type="ORF">OSB04_014028</name>
</gene>
<feature type="transmembrane region" description="Helical" evidence="2">
    <location>
        <begin position="448"/>
        <end position="469"/>
    </location>
</feature>
<name>A0AA38WQY8_9ASTR</name>
<feature type="domain" description="PGG" evidence="3">
    <location>
        <begin position="969"/>
        <end position="1082"/>
    </location>
</feature>
<feature type="repeat" description="ANK" evidence="1">
    <location>
        <begin position="103"/>
        <end position="135"/>
    </location>
</feature>
<reference evidence="4" key="1">
    <citation type="submission" date="2023-03" db="EMBL/GenBank/DDBJ databases">
        <title>Chromosome-scale reference genome and RAD-based genetic map of yellow starthistle (Centaurea solstitialis) reveal putative structural variation and QTLs associated with invader traits.</title>
        <authorList>
            <person name="Reatini B."/>
            <person name="Cang F.A."/>
            <person name="Jiang Q."/>
            <person name="Mckibben M.T.W."/>
            <person name="Barker M.S."/>
            <person name="Rieseberg L.H."/>
            <person name="Dlugosch K.M."/>
        </authorList>
    </citation>
    <scope>NUCLEOTIDE SEQUENCE</scope>
    <source>
        <strain evidence="4">CAN-66</strain>
        <tissue evidence="4">Leaf</tissue>
    </source>
</reference>
<dbReference type="AlphaFoldDB" id="A0AA38WQY8"/>
<feature type="domain" description="PGG" evidence="3">
    <location>
        <begin position="400"/>
        <end position="513"/>
    </location>
</feature>
<dbReference type="PROSITE" id="PS50088">
    <property type="entry name" value="ANK_REPEAT"/>
    <property type="match status" value="1"/>
</dbReference>
<dbReference type="SMART" id="SM00248">
    <property type="entry name" value="ANK"/>
    <property type="match status" value="9"/>
</dbReference>
<organism evidence="4 5">
    <name type="scientific">Centaurea solstitialis</name>
    <name type="common">yellow star-thistle</name>
    <dbReference type="NCBI Taxonomy" id="347529"/>
    <lineage>
        <taxon>Eukaryota</taxon>
        <taxon>Viridiplantae</taxon>
        <taxon>Streptophyta</taxon>
        <taxon>Embryophyta</taxon>
        <taxon>Tracheophyta</taxon>
        <taxon>Spermatophyta</taxon>
        <taxon>Magnoliopsida</taxon>
        <taxon>eudicotyledons</taxon>
        <taxon>Gunneridae</taxon>
        <taxon>Pentapetalae</taxon>
        <taxon>asterids</taxon>
        <taxon>campanulids</taxon>
        <taxon>Asterales</taxon>
        <taxon>Asteraceae</taxon>
        <taxon>Carduoideae</taxon>
        <taxon>Cardueae</taxon>
        <taxon>Centaureinae</taxon>
        <taxon>Centaurea</taxon>
    </lineage>
</organism>
<feature type="transmembrane region" description="Helical" evidence="2">
    <location>
        <begin position="410"/>
        <end position="428"/>
    </location>
</feature>
<feature type="transmembrane region" description="Helical" evidence="2">
    <location>
        <begin position="1088"/>
        <end position="1109"/>
    </location>
</feature>
<proteinExistence type="predicted"/>
<dbReference type="SUPFAM" id="SSF48403">
    <property type="entry name" value="Ankyrin repeat"/>
    <property type="match status" value="2"/>
</dbReference>
<feature type="transmembrane region" description="Helical" evidence="2">
    <location>
        <begin position="519"/>
        <end position="540"/>
    </location>
</feature>
<comment type="caution">
    <text evidence="4">The sequence shown here is derived from an EMBL/GenBank/DDBJ whole genome shotgun (WGS) entry which is preliminary data.</text>
</comment>
<sequence>MYTLRNIPEPPQEQLNLPCQDLLSDERRRDFINICLPLCKASIIEDWKAAERILQNDRNLVRCSITDKCETTLHVAASAKKTDFVVELLKMMDKEDLLLQTKDGDTALCSAAIAGNVEMARILVTKNEDLLTISNKSGLMPLQVAVSYGNYDMVIYLYEKSNKMKGPEWNTTNKQRLLKACVASNLFDVALKIIKEHGVLDQSGDILGILARKPSAFNQSKSESTVTSQAMQLLKTIWTNVIERPKAKVDKILRDAAFKATAMDNTEFVVELIREYPSLIWMRNDINQSIFHVAVRHRHESIYSLLYEIGSMKDLIIRLRDIGEDNMLHLAGYRSYKSQAEEKDKSRNLAGAAFELQRELLWFKEVESMVPHHLKEEINNEGTPYQNFTKYHSEMVSDAEKWMKEVASQCMLVATLIATVVFAIVFAFPGGYNQNNGFPIFLHKGTFLVFVVFDAISLIASSTSILVFLSIFTSDCDQEDFLESLPNKLLAGLVLLYFSIVTMMVAFSLSFFVLFQERFIGVAIIISILALMSGIALAKLHHRFLKDVFRSQFSLVQMDEEENGEIQTPPSSPESFNLPCQDLLADDRRKDFIEICLPLCKASIIGDWKAAKCILENNRNLVRYSITENCETTLHVAASAKNTDFVVQILKMMNKEDLLLQTITGHTALCSAAIAGNVEMARILVTKNEDLLTFSNESGSMPLSVAASYGNYDMVIYLYDKFNKMEGLRWSTLNKQLLLRSCVESNLFDVALQIIKEHGELDQGGAILGILARRPSAFKQSKSESRTLKPAPEGSEAIKLLKAVWTNFVERPKAEVDEILRDAVFKATEMDNTEFVVELIREYPRLIWMTESKYEQSIFHVAVRHRHESIYSLLYEIGSMKDMIIRLRDTNGNNILHLAGYRKFIRQVEETDKSGNLAGAAFELQRELLWFKEVESMVPHHFQEEENFYFETPYQIFTQYHSEMVSQAEKWMKEVASHCMLVATLIAAVVFAIVFAFPGGYNQDNGFPIFLHKGTFLVFVVFDAISLIASSTSILVFLSIFTSACDQEDFLESLPNKLLQGLVLLYLSIVTMMVAFSLSFFVLFQERFIVVAIINSILALMCGIGLATLHQRFLKDVFRSQLSKKIIFKPKKQLFHYQNPTI</sequence>
<feature type="transmembrane region" description="Helical" evidence="2">
    <location>
        <begin position="975"/>
        <end position="997"/>
    </location>
</feature>
<dbReference type="InterPro" id="IPR026961">
    <property type="entry name" value="PGG_dom"/>
</dbReference>
<dbReference type="PANTHER" id="PTHR24177">
    <property type="entry name" value="CASKIN"/>
    <property type="match status" value="1"/>
</dbReference>
<dbReference type="Gene3D" id="1.25.40.20">
    <property type="entry name" value="Ankyrin repeat-containing domain"/>
    <property type="match status" value="2"/>
</dbReference>
<evidence type="ECO:0000256" key="2">
    <source>
        <dbReference type="SAM" id="Phobius"/>
    </source>
</evidence>
<feature type="transmembrane region" description="Helical" evidence="2">
    <location>
        <begin position="489"/>
        <end position="513"/>
    </location>
</feature>
<dbReference type="GO" id="GO:0016020">
    <property type="term" value="C:membrane"/>
    <property type="evidence" value="ECO:0007669"/>
    <property type="project" value="TreeGrafter"/>
</dbReference>
<dbReference type="InterPro" id="IPR036770">
    <property type="entry name" value="Ankyrin_rpt-contain_sf"/>
</dbReference>
<keyword evidence="2" id="KW-0472">Membrane</keyword>